<feature type="region of interest" description="Disordered" evidence="2">
    <location>
        <begin position="259"/>
        <end position="336"/>
    </location>
</feature>
<dbReference type="PANTHER" id="PTHR22166:SF12">
    <property type="entry name" value="ENDOPLASMIC RETICULUM JUNCTION FORMATION PROTEIN LUNAPARK"/>
    <property type="match status" value="1"/>
</dbReference>
<dbReference type="Proteomes" id="UP000054007">
    <property type="component" value="Unassembled WGS sequence"/>
</dbReference>
<keyword evidence="1" id="KW-0472">Membrane</keyword>
<dbReference type="InterPro" id="IPR040115">
    <property type="entry name" value="Lnp"/>
</dbReference>
<feature type="compositionally biased region" description="Basic and acidic residues" evidence="2">
    <location>
        <begin position="323"/>
        <end position="336"/>
    </location>
</feature>
<dbReference type="GO" id="GO:0098826">
    <property type="term" value="C:endoplasmic reticulum tubular network membrane"/>
    <property type="evidence" value="ECO:0007669"/>
    <property type="project" value="UniProtKB-UniRule"/>
</dbReference>
<dbReference type="GO" id="GO:0008270">
    <property type="term" value="F:zinc ion binding"/>
    <property type="evidence" value="ECO:0007669"/>
    <property type="project" value="UniProtKB-KW"/>
</dbReference>
<accession>A0A0D7B1U3</accession>
<keyword evidence="1" id="KW-0863">Zinc-finger</keyword>
<dbReference type="AlphaFoldDB" id="A0A0D7B1U3"/>
<dbReference type="InterPro" id="IPR019273">
    <property type="entry name" value="Lunapark_Znf"/>
</dbReference>
<dbReference type="OrthoDB" id="1725934at2759"/>
<feature type="domain" description="Lunapark zinc ribbon" evidence="3">
    <location>
        <begin position="202"/>
        <end position="255"/>
    </location>
</feature>
<comment type="similarity">
    <text evidence="1">Belongs to the lunapark family.</text>
</comment>
<gene>
    <name evidence="4" type="ORF">CYLTODRAFT_401875</name>
</gene>
<comment type="function">
    <text evidence="1">Plays a role in determining ER morphology.</text>
</comment>
<evidence type="ECO:0000256" key="2">
    <source>
        <dbReference type="SAM" id="MobiDB-lite"/>
    </source>
</evidence>
<evidence type="ECO:0000313" key="4">
    <source>
        <dbReference type="EMBL" id="KIY64447.1"/>
    </source>
</evidence>
<keyword evidence="5" id="KW-1185">Reference proteome</keyword>
<keyword evidence="1" id="KW-0812">Transmembrane</keyword>
<feature type="compositionally biased region" description="Pro residues" evidence="2">
    <location>
        <begin position="294"/>
        <end position="306"/>
    </location>
</feature>
<protein>
    <recommendedName>
        <fullName evidence="1">Endoplasmic reticulum junction formation protein lunapark</fullName>
    </recommendedName>
</protein>
<feature type="transmembrane region" description="Helical" evidence="1">
    <location>
        <begin position="84"/>
        <end position="104"/>
    </location>
</feature>
<keyword evidence="1" id="KW-1133">Transmembrane helix</keyword>
<reference evidence="4 5" key="1">
    <citation type="journal article" date="2015" name="Fungal Genet. Biol.">
        <title>Evolution of novel wood decay mechanisms in Agaricales revealed by the genome sequences of Fistulina hepatica and Cylindrobasidium torrendii.</title>
        <authorList>
            <person name="Floudas D."/>
            <person name="Held B.W."/>
            <person name="Riley R."/>
            <person name="Nagy L.G."/>
            <person name="Koehler G."/>
            <person name="Ransdell A.S."/>
            <person name="Younus H."/>
            <person name="Chow J."/>
            <person name="Chiniquy J."/>
            <person name="Lipzen A."/>
            <person name="Tritt A."/>
            <person name="Sun H."/>
            <person name="Haridas S."/>
            <person name="LaButti K."/>
            <person name="Ohm R.A."/>
            <person name="Kues U."/>
            <person name="Blanchette R.A."/>
            <person name="Grigoriev I.V."/>
            <person name="Minto R.E."/>
            <person name="Hibbett D.S."/>
        </authorList>
    </citation>
    <scope>NUCLEOTIDE SEQUENCE [LARGE SCALE GENOMIC DNA]</scope>
    <source>
        <strain evidence="4 5">FP15055 ss-10</strain>
    </source>
</reference>
<feature type="transmembrane region" description="Helical" evidence="1">
    <location>
        <begin position="45"/>
        <end position="64"/>
    </location>
</feature>
<feature type="compositionally biased region" description="Polar residues" evidence="2">
    <location>
        <begin position="172"/>
        <end position="197"/>
    </location>
</feature>
<keyword evidence="1" id="KW-0862">Zinc</keyword>
<dbReference type="PANTHER" id="PTHR22166">
    <property type="entry name" value="ENDOPLASMIC RETICULUM JUNCTION FORMATION PROTEIN LUNAPARK"/>
    <property type="match status" value="1"/>
</dbReference>
<comment type="subcellular location">
    <subcellularLocation>
        <location evidence="1">Endoplasmic reticulum membrane</location>
        <topology evidence="1">Multi-pass membrane protein</topology>
    </subcellularLocation>
</comment>
<dbReference type="Pfam" id="PF10058">
    <property type="entry name" value="Zn_ribbon_10"/>
    <property type="match status" value="1"/>
</dbReference>
<dbReference type="STRING" id="1314674.A0A0D7B1U3"/>
<comment type="domain">
    <text evidence="1">The C4-type zinc finger motif is necessary both for its ER three-way tubular junction localization and formation.</text>
</comment>
<dbReference type="GO" id="GO:1903373">
    <property type="term" value="P:positive regulation of endoplasmic reticulum tubular network organization"/>
    <property type="evidence" value="ECO:0007669"/>
    <property type="project" value="UniProtKB-UniRule"/>
</dbReference>
<name>A0A0D7B1U3_9AGAR</name>
<keyword evidence="1" id="KW-0256">Endoplasmic reticulum</keyword>
<evidence type="ECO:0000259" key="3">
    <source>
        <dbReference type="Pfam" id="PF10058"/>
    </source>
</evidence>
<dbReference type="GO" id="GO:0071788">
    <property type="term" value="P:endoplasmic reticulum tubular network maintenance"/>
    <property type="evidence" value="ECO:0007669"/>
    <property type="project" value="UniProtKB-UniRule"/>
</dbReference>
<evidence type="ECO:0000313" key="5">
    <source>
        <dbReference type="Proteomes" id="UP000054007"/>
    </source>
</evidence>
<keyword evidence="1" id="KW-0479">Metal-binding</keyword>
<organism evidence="4 5">
    <name type="scientific">Cylindrobasidium torrendii FP15055 ss-10</name>
    <dbReference type="NCBI Taxonomy" id="1314674"/>
    <lineage>
        <taxon>Eukaryota</taxon>
        <taxon>Fungi</taxon>
        <taxon>Dikarya</taxon>
        <taxon>Basidiomycota</taxon>
        <taxon>Agaricomycotina</taxon>
        <taxon>Agaricomycetes</taxon>
        <taxon>Agaricomycetidae</taxon>
        <taxon>Agaricales</taxon>
        <taxon>Marasmiineae</taxon>
        <taxon>Physalacriaceae</taxon>
        <taxon>Cylindrobasidium</taxon>
    </lineage>
</organism>
<proteinExistence type="inferred from homology"/>
<evidence type="ECO:0000256" key="1">
    <source>
        <dbReference type="RuleBase" id="RU367073"/>
    </source>
</evidence>
<feature type="region of interest" description="Disordered" evidence="2">
    <location>
        <begin position="150"/>
        <end position="197"/>
    </location>
</feature>
<dbReference type="EMBL" id="KN880635">
    <property type="protein sequence ID" value="KIY64447.1"/>
    <property type="molecule type" value="Genomic_DNA"/>
</dbReference>
<sequence length="336" mass="37442">MGWLSWFSKPKDDDYESILSNLARDVDKRKSKLADIRSREQRTQFAITLYTVSAYVLYVVLWYMRSLPPLIGMGIRVTRDAEKALKGVFVLVGPVLIFALRRVVQIWYSRKGNAEERQLQSALKLQRTKVEEIKKKTNYYETRELLQRYDESPSSPLLPPGTPVRKGPRQSMVPQTPGSPAQNLPSASASPQAPQTVQGRQWFDKLADAMLGQDEAADAARYALICEECFAHNGLVKESAWDEVQYVCPKCQHFNASRRSRGIAGTPPTAQGQGQGKRVVSPGSPMPSISAPGPTRPTPKVPPMPPLTSNSPNAPGLTQRPSKLREEVSHEMDVDE</sequence>